<evidence type="ECO:0000256" key="6">
    <source>
        <dbReference type="ARBA" id="ARBA00022692"/>
    </source>
</evidence>
<dbReference type="SUPFAM" id="SSF81665">
    <property type="entry name" value="Calcium ATPase, transmembrane domain M"/>
    <property type="match status" value="1"/>
</dbReference>
<dbReference type="Proteomes" id="UP000321577">
    <property type="component" value="Unassembled WGS sequence"/>
</dbReference>
<dbReference type="GO" id="GO:0005524">
    <property type="term" value="F:ATP binding"/>
    <property type="evidence" value="ECO:0007669"/>
    <property type="project" value="UniProtKB-UniRule"/>
</dbReference>
<evidence type="ECO:0000256" key="2">
    <source>
        <dbReference type="ARBA" id="ARBA00022448"/>
    </source>
</evidence>
<dbReference type="Gene3D" id="3.40.50.1000">
    <property type="entry name" value="HAD superfamily/HAD-like"/>
    <property type="match status" value="1"/>
</dbReference>
<evidence type="ECO:0000256" key="13">
    <source>
        <dbReference type="ARBA" id="ARBA00022989"/>
    </source>
</evidence>
<dbReference type="SFLD" id="SFLDG00002">
    <property type="entry name" value="C1.7:_P-type_atpase_like"/>
    <property type="match status" value="1"/>
</dbReference>
<dbReference type="CDD" id="cd02078">
    <property type="entry name" value="P-type_ATPase_K"/>
    <property type="match status" value="1"/>
</dbReference>
<evidence type="ECO:0000259" key="17">
    <source>
        <dbReference type="Pfam" id="PF00122"/>
    </source>
</evidence>
<keyword evidence="10 16" id="KW-0460">Magnesium</keyword>
<keyword evidence="15 16" id="KW-0472">Membrane</keyword>
<sequence>MPHKPASLLDASILVPAIGGSFRKLDPRLMVKNPVMFVTLVGAVLTTVSIFTSQADRGFITQLSVWLWFTVLFANFAEAVAEGRGKAQADSLRKARKDTLARRLKNGQESHVPAPLLEKGDLVVCEAGDVIPADGEVIEGIASVDEAAITGESAPVIRESGGDRSAVTGGTKVISDRIVIRITSEKGNTFLDRMIAMVEGAKRQKTPNEIALTILLSAMTLIFLLVCITLKPFGIYSGVAFSIPVLVALLVCLIPTTIGGLLSAIGISGIDRLIRRNVMATSGRAVEAAGDIDVLLLDKTGTITIGNRMASDFRPANGITEQQLADAGQLASLADETPEGRSIVVLAKDKFNIRGRELAAPHATFVPFTAQTRMSGVDLEGRSIRKGAADSMKSYIEGKGGVYPAEVAKAVEAASRAGRTPLVVAEGSQVLGVVELKDVVKGGIKERFAQLRKMGIKTVMITGDNPMTAAAIAAEAGVDDFMAQATPEDKLKRIRAEQAEGHLVAMTGDGTNDAPALAQADVGVAMNTGTQAAREAGNMVDLDSNPTKLIEIVEIGKQLLMTRGSLTTFSIANDIAKYFAIIPAMLMATFPAIAPLNVMGLASPQSAILSAVIFNALIIIALIPLALKGVAYKPMGAAAVLQRNLLVYGAGGIIIPFIGIKAIDVIVTTLHLA</sequence>
<comment type="caution">
    <text evidence="18">The sequence shown here is derived from an EMBL/GenBank/DDBJ whole genome shotgun (WGS) entry which is preliminary data.</text>
</comment>
<comment type="function">
    <text evidence="16">Part of the high-affinity ATP-driven potassium transport (or Kdp) system, which catalyzes the hydrolysis of ATP coupled with the electrogenic transport of potassium into the cytoplasm. This subunit is responsible for energy coupling to the transport system and for the release of the potassium ions to the cytoplasm.</text>
</comment>
<keyword evidence="14 16" id="KW-0406">Ion transport</keyword>
<dbReference type="AlphaFoldDB" id="A0A512M5W7"/>
<keyword evidence="9 16" id="KW-0067">ATP-binding</keyword>
<keyword evidence="12 16" id="KW-1278">Translocase</keyword>
<dbReference type="EC" id="7.2.2.6" evidence="16"/>
<evidence type="ECO:0000256" key="12">
    <source>
        <dbReference type="ARBA" id="ARBA00022967"/>
    </source>
</evidence>
<evidence type="ECO:0000256" key="4">
    <source>
        <dbReference type="ARBA" id="ARBA00022538"/>
    </source>
</evidence>
<dbReference type="RefSeq" id="WP_146849732.1">
    <property type="nucleotide sequence ID" value="NZ_BKAG01000007.1"/>
</dbReference>
<dbReference type="PROSITE" id="PS00154">
    <property type="entry name" value="ATPASE_E1_E2"/>
    <property type="match status" value="1"/>
</dbReference>
<dbReference type="SUPFAM" id="SSF56784">
    <property type="entry name" value="HAD-like"/>
    <property type="match status" value="1"/>
</dbReference>
<dbReference type="Gene3D" id="3.40.1110.10">
    <property type="entry name" value="Calcium-transporting ATPase, cytoplasmic domain N"/>
    <property type="match status" value="1"/>
</dbReference>
<evidence type="ECO:0000256" key="9">
    <source>
        <dbReference type="ARBA" id="ARBA00022840"/>
    </source>
</evidence>
<dbReference type="GO" id="GO:0016887">
    <property type="term" value="F:ATP hydrolysis activity"/>
    <property type="evidence" value="ECO:0007669"/>
    <property type="project" value="InterPro"/>
</dbReference>
<dbReference type="InterPro" id="IPR018303">
    <property type="entry name" value="ATPase_P-typ_P_site"/>
</dbReference>
<reference evidence="18 19" key="1">
    <citation type="submission" date="2019-07" db="EMBL/GenBank/DDBJ databases">
        <title>Whole genome shotgun sequence of Brevifollis gellanilyticus NBRC 108608.</title>
        <authorList>
            <person name="Hosoyama A."/>
            <person name="Uohara A."/>
            <person name="Ohji S."/>
            <person name="Ichikawa N."/>
        </authorList>
    </citation>
    <scope>NUCLEOTIDE SEQUENCE [LARGE SCALE GENOMIC DNA]</scope>
    <source>
        <strain evidence="18 19">NBRC 108608</strain>
    </source>
</reference>
<feature type="binding site" evidence="16">
    <location>
        <position position="339"/>
    </location>
    <ligand>
        <name>ATP</name>
        <dbReference type="ChEBI" id="CHEBI:30616"/>
    </ligand>
</feature>
<dbReference type="EMBL" id="BKAG01000007">
    <property type="protein sequence ID" value="GEP42133.1"/>
    <property type="molecule type" value="Genomic_DNA"/>
</dbReference>
<dbReference type="NCBIfam" id="TIGR01497">
    <property type="entry name" value="kdpB"/>
    <property type="match status" value="1"/>
</dbReference>
<comment type="subcellular location">
    <subcellularLocation>
        <location evidence="16">Cell membrane</location>
        <topology evidence="16">Multi-pass membrane protein</topology>
    </subcellularLocation>
    <subcellularLocation>
        <location evidence="1">Membrane</location>
    </subcellularLocation>
</comment>
<keyword evidence="8 16" id="KW-0547">Nucleotide-binding</keyword>
<dbReference type="Pfam" id="PF00122">
    <property type="entry name" value="E1-E2_ATPase"/>
    <property type="match status" value="1"/>
</dbReference>
<dbReference type="FunFam" id="2.70.150.10:FF:000033">
    <property type="entry name" value="Potassium-transporting ATPase ATP-binding subunit"/>
    <property type="match status" value="1"/>
</dbReference>
<dbReference type="InterPro" id="IPR023299">
    <property type="entry name" value="ATPase_P-typ_cyto_dom_N"/>
</dbReference>
<dbReference type="InterPro" id="IPR044492">
    <property type="entry name" value="P_typ_ATPase_HD_dom"/>
</dbReference>
<dbReference type="Gene3D" id="2.70.150.10">
    <property type="entry name" value="Calcium-transporting ATPase, cytoplasmic transduction domain A"/>
    <property type="match status" value="1"/>
</dbReference>
<feature type="binding site" evidence="16">
    <location>
        <position position="513"/>
    </location>
    <ligand>
        <name>Mg(2+)</name>
        <dbReference type="ChEBI" id="CHEBI:18420"/>
    </ligand>
</feature>
<feature type="transmembrane region" description="Helical" evidence="16">
    <location>
        <begin position="59"/>
        <end position="77"/>
    </location>
</feature>
<organism evidence="18 19">
    <name type="scientific">Brevifollis gellanilyticus</name>
    <dbReference type="NCBI Taxonomy" id="748831"/>
    <lineage>
        <taxon>Bacteria</taxon>
        <taxon>Pseudomonadati</taxon>
        <taxon>Verrucomicrobiota</taxon>
        <taxon>Verrucomicrobiia</taxon>
        <taxon>Verrucomicrobiales</taxon>
        <taxon>Verrucomicrobiaceae</taxon>
    </lineage>
</organism>
<dbReference type="InterPro" id="IPR008250">
    <property type="entry name" value="ATPase_P-typ_transduc_dom_A_sf"/>
</dbReference>
<feature type="transmembrane region" description="Helical" evidence="16">
    <location>
        <begin position="239"/>
        <end position="267"/>
    </location>
</feature>
<evidence type="ECO:0000256" key="16">
    <source>
        <dbReference type="HAMAP-Rule" id="MF_00285"/>
    </source>
</evidence>
<feature type="transmembrane region" description="Helical" evidence="16">
    <location>
        <begin position="575"/>
        <end position="594"/>
    </location>
</feature>
<dbReference type="GO" id="GO:0000287">
    <property type="term" value="F:magnesium ion binding"/>
    <property type="evidence" value="ECO:0007669"/>
    <property type="project" value="UniProtKB-UniRule"/>
</dbReference>
<dbReference type="PANTHER" id="PTHR43743:SF1">
    <property type="entry name" value="POTASSIUM-TRANSPORTING ATPASE ATP-BINDING SUBUNIT"/>
    <property type="match status" value="1"/>
</dbReference>
<dbReference type="SFLD" id="SFLDF00027">
    <property type="entry name" value="p-type_atpase"/>
    <property type="match status" value="1"/>
</dbReference>
<evidence type="ECO:0000256" key="1">
    <source>
        <dbReference type="ARBA" id="ARBA00004370"/>
    </source>
</evidence>
<dbReference type="Pfam" id="PF00702">
    <property type="entry name" value="Hydrolase"/>
    <property type="match status" value="1"/>
</dbReference>
<dbReference type="PANTHER" id="PTHR43743">
    <property type="entry name" value="POTASSIUM-TRANSPORTING ATPASE ATP-BINDING SUBUNIT"/>
    <property type="match status" value="1"/>
</dbReference>
<dbReference type="InterPro" id="IPR001757">
    <property type="entry name" value="P_typ_ATPase"/>
</dbReference>
<proteinExistence type="inferred from homology"/>
<gene>
    <name evidence="16 18" type="primary">kdpB</name>
    <name evidence="18" type="ORF">BGE01nite_14240</name>
</gene>
<accession>A0A512M5W7</accession>
<keyword evidence="3 16" id="KW-1003">Cell membrane</keyword>
<keyword evidence="11 16" id="KW-0630">Potassium</keyword>
<dbReference type="InterPro" id="IPR006391">
    <property type="entry name" value="P-type_ATPase_bsu_IA"/>
</dbReference>
<feature type="transmembrane region" description="Helical" evidence="16">
    <location>
        <begin position="645"/>
        <end position="667"/>
    </location>
</feature>
<evidence type="ECO:0000256" key="7">
    <source>
        <dbReference type="ARBA" id="ARBA00022723"/>
    </source>
</evidence>
<dbReference type="FunFam" id="3.40.1110.10:FF:000007">
    <property type="entry name" value="Potassium-transporting ATPase ATP-binding subunit"/>
    <property type="match status" value="1"/>
</dbReference>
<keyword evidence="7 16" id="KW-0479">Metal-binding</keyword>
<dbReference type="GO" id="GO:0005886">
    <property type="term" value="C:plasma membrane"/>
    <property type="evidence" value="ECO:0007669"/>
    <property type="project" value="UniProtKB-SubCell"/>
</dbReference>
<evidence type="ECO:0000313" key="18">
    <source>
        <dbReference type="EMBL" id="GEP42133.1"/>
    </source>
</evidence>
<evidence type="ECO:0000256" key="11">
    <source>
        <dbReference type="ARBA" id="ARBA00022958"/>
    </source>
</evidence>
<keyword evidence="6 16" id="KW-0812">Transmembrane</keyword>
<name>A0A512M5W7_9BACT</name>
<dbReference type="PRINTS" id="PR00119">
    <property type="entry name" value="CATATPASE"/>
</dbReference>
<dbReference type="SFLD" id="SFLDS00003">
    <property type="entry name" value="Haloacid_Dehalogenase"/>
    <property type="match status" value="1"/>
</dbReference>
<keyword evidence="2 16" id="KW-0813">Transport</keyword>
<comment type="subunit">
    <text evidence="16">The system is composed of three essential subunits: KdpA, KdpB and KdpC.</text>
</comment>
<keyword evidence="4 16" id="KW-0633">Potassium transport</keyword>
<evidence type="ECO:0000256" key="10">
    <source>
        <dbReference type="ARBA" id="ARBA00022842"/>
    </source>
</evidence>
<feature type="transmembrane region" description="Helical" evidence="16">
    <location>
        <begin position="210"/>
        <end position="233"/>
    </location>
</feature>
<evidence type="ECO:0000256" key="14">
    <source>
        <dbReference type="ARBA" id="ARBA00023065"/>
    </source>
</evidence>
<keyword evidence="5 16" id="KW-0597">Phosphoprotein</keyword>
<comment type="similarity">
    <text evidence="16">Belongs to the cation transport ATPase (P-type) (TC 3.A.3) family. Type IA subfamily.</text>
</comment>
<dbReference type="InterPro" id="IPR036412">
    <property type="entry name" value="HAD-like_sf"/>
</dbReference>
<feature type="binding site" evidence="16">
    <location>
        <position position="335"/>
    </location>
    <ligand>
        <name>ATP</name>
        <dbReference type="ChEBI" id="CHEBI:30616"/>
    </ligand>
</feature>
<evidence type="ECO:0000256" key="5">
    <source>
        <dbReference type="ARBA" id="ARBA00022553"/>
    </source>
</evidence>
<keyword evidence="13 16" id="KW-1133">Transmembrane helix</keyword>
<protein>
    <recommendedName>
        <fullName evidence="16">Potassium-transporting ATPase ATP-binding subunit</fullName>
        <ecNumber evidence="16">7.2.2.6</ecNumber>
    </recommendedName>
    <alternativeName>
        <fullName evidence="16">ATP phosphohydrolase [potassium-transporting] B chain</fullName>
    </alternativeName>
    <alternativeName>
        <fullName evidence="16">Potassium-binding and translocating subunit B</fullName>
    </alternativeName>
    <alternativeName>
        <fullName evidence="16">Potassium-translocating ATPase B chain</fullName>
    </alternativeName>
</protein>
<evidence type="ECO:0000256" key="3">
    <source>
        <dbReference type="ARBA" id="ARBA00022475"/>
    </source>
</evidence>
<feature type="binding site" evidence="16">
    <location>
        <begin position="368"/>
        <end position="375"/>
    </location>
    <ligand>
        <name>ATP</name>
        <dbReference type="ChEBI" id="CHEBI:30616"/>
    </ligand>
</feature>
<dbReference type="OrthoDB" id="199028at2"/>
<feature type="transmembrane region" description="Helical" evidence="16">
    <location>
        <begin position="34"/>
        <end position="53"/>
    </location>
</feature>
<dbReference type="InterPro" id="IPR059000">
    <property type="entry name" value="ATPase_P-type_domA"/>
</dbReference>
<feature type="domain" description="P-type ATPase A" evidence="17">
    <location>
        <begin position="99"/>
        <end position="199"/>
    </location>
</feature>
<dbReference type="InterPro" id="IPR023214">
    <property type="entry name" value="HAD_sf"/>
</dbReference>
<dbReference type="NCBIfam" id="TIGR01494">
    <property type="entry name" value="ATPase_P-type"/>
    <property type="match status" value="2"/>
</dbReference>
<keyword evidence="19" id="KW-1185">Reference proteome</keyword>
<evidence type="ECO:0000313" key="19">
    <source>
        <dbReference type="Proteomes" id="UP000321577"/>
    </source>
</evidence>
<comment type="catalytic activity">
    <reaction evidence="16">
        <text>K(+)(out) + ATP + H2O = K(+)(in) + ADP + phosphate + H(+)</text>
        <dbReference type="Rhea" id="RHEA:16777"/>
        <dbReference type="ChEBI" id="CHEBI:15377"/>
        <dbReference type="ChEBI" id="CHEBI:15378"/>
        <dbReference type="ChEBI" id="CHEBI:29103"/>
        <dbReference type="ChEBI" id="CHEBI:30616"/>
        <dbReference type="ChEBI" id="CHEBI:43474"/>
        <dbReference type="ChEBI" id="CHEBI:456216"/>
        <dbReference type="EC" id="7.2.2.6"/>
    </reaction>
</comment>
<feature type="transmembrane region" description="Helical" evidence="16">
    <location>
        <begin position="606"/>
        <end position="625"/>
    </location>
</feature>
<dbReference type="HAMAP" id="MF_00285">
    <property type="entry name" value="KdpB"/>
    <property type="match status" value="1"/>
</dbReference>
<evidence type="ECO:0000256" key="8">
    <source>
        <dbReference type="ARBA" id="ARBA00022741"/>
    </source>
</evidence>
<dbReference type="InterPro" id="IPR023298">
    <property type="entry name" value="ATPase_P-typ_TM_dom_sf"/>
</dbReference>
<feature type="binding site" evidence="16">
    <location>
        <position position="509"/>
    </location>
    <ligand>
        <name>Mg(2+)</name>
        <dbReference type="ChEBI" id="CHEBI:18420"/>
    </ligand>
</feature>
<dbReference type="SUPFAM" id="SSF81653">
    <property type="entry name" value="Calcium ATPase, transduction domain A"/>
    <property type="match status" value="1"/>
</dbReference>
<feature type="active site" description="4-aspartylphosphate intermediate" evidence="16">
    <location>
        <position position="298"/>
    </location>
</feature>
<feature type="binding site" evidence="16">
    <location>
        <position position="386"/>
    </location>
    <ligand>
        <name>ATP</name>
        <dbReference type="ChEBI" id="CHEBI:30616"/>
    </ligand>
</feature>
<dbReference type="GO" id="GO:0008556">
    <property type="term" value="F:P-type potassium transmembrane transporter activity"/>
    <property type="evidence" value="ECO:0007669"/>
    <property type="project" value="UniProtKB-UniRule"/>
</dbReference>
<evidence type="ECO:0000256" key="15">
    <source>
        <dbReference type="ARBA" id="ARBA00023136"/>
    </source>
</evidence>